<evidence type="ECO:0000313" key="1">
    <source>
        <dbReference type="EMBL" id="MBM6858691.1"/>
    </source>
</evidence>
<name>A0AA41DAM7_9BACT</name>
<comment type="caution">
    <text evidence="1">The sequence shown here is derived from an EMBL/GenBank/DDBJ whole genome shotgun (WGS) entry which is preliminary data.</text>
</comment>
<keyword evidence="2" id="KW-1185">Reference proteome</keyword>
<dbReference type="RefSeq" id="WP_204973159.1">
    <property type="nucleotide sequence ID" value="NZ_JAAZTS010000034.1"/>
</dbReference>
<dbReference type="Proteomes" id="UP000698924">
    <property type="component" value="Unassembled WGS sequence"/>
</dbReference>
<dbReference type="AlphaFoldDB" id="A0AA41DAM7"/>
<sequence>METKNFLNSENTVREAYEAPKCEIIEMQNEGDILAGSYVSTHNPYQQDEFTW</sequence>
<reference evidence="1 2" key="1">
    <citation type="journal article" date="2021" name="Sci. Rep.">
        <title>The distribution of antibiotic resistance genes in chicken gut microbiota commensals.</title>
        <authorList>
            <person name="Juricova H."/>
            <person name="Matiasovicova J."/>
            <person name="Kubasova T."/>
            <person name="Cejkova D."/>
            <person name="Rychlik I."/>
        </authorList>
    </citation>
    <scope>NUCLEOTIDE SEQUENCE [LARGE SCALE GENOMIC DNA]</scope>
    <source>
        <strain evidence="1 2">An421</strain>
    </source>
</reference>
<proteinExistence type="predicted"/>
<organism evidence="1 2">
    <name type="scientific">Caecibacteroides pullorum</name>
    <dbReference type="NCBI Taxonomy" id="2725562"/>
    <lineage>
        <taxon>Bacteria</taxon>
        <taxon>Pseudomonadati</taxon>
        <taxon>Bacteroidota</taxon>
        <taxon>Bacteroidia</taxon>
        <taxon>Bacteroidales</taxon>
        <taxon>Bacteroidaceae</taxon>
        <taxon>Caecibacteroides</taxon>
    </lineage>
</organism>
<gene>
    <name evidence="1" type="ORF">H6D15_13980</name>
</gene>
<accession>A0AA41DAM7</accession>
<dbReference type="EMBL" id="JACJMO010000035">
    <property type="protein sequence ID" value="MBM6858691.1"/>
    <property type="molecule type" value="Genomic_DNA"/>
</dbReference>
<protein>
    <submittedName>
        <fullName evidence="1">Uncharacterized protein</fullName>
    </submittedName>
</protein>
<evidence type="ECO:0000313" key="2">
    <source>
        <dbReference type="Proteomes" id="UP000698924"/>
    </source>
</evidence>